<name>A0A5C5G7I7_9RHOB</name>
<dbReference type="InterPro" id="IPR011059">
    <property type="entry name" value="Metal-dep_hydrolase_composite"/>
</dbReference>
<gene>
    <name evidence="2" type="ORF">FHY64_19030</name>
</gene>
<reference evidence="2 3" key="1">
    <citation type="submission" date="2019-06" db="EMBL/GenBank/DDBJ databases">
        <title>Genome of new Rhodobacteraceae sp. SM1903.</title>
        <authorList>
            <person name="Ren X."/>
        </authorList>
    </citation>
    <scope>NUCLEOTIDE SEQUENCE [LARGE SCALE GENOMIC DNA]</scope>
    <source>
        <strain evidence="2 3">SM1903</strain>
    </source>
</reference>
<proteinExistence type="predicted"/>
<evidence type="ECO:0000313" key="3">
    <source>
        <dbReference type="Proteomes" id="UP000314011"/>
    </source>
</evidence>
<keyword evidence="1 2" id="KW-0378">Hydrolase</keyword>
<dbReference type="PANTHER" id="PTHR11113">
    <property type="entry name" value="N-ACETYLGLUCOSAMINE-6-PHOSPHATE DEACETYLASE"/>
    <property type="match status" value="1"/>
</dbReference>
<dbReference type="RefSeq" id="WP_140197469.1">
    <property type="nucleotide sequence ID" value="NZ_VFFF01000004.1"/>
</dbReference>
<evidence type="ECO:0000313" key="2">
    <source>
        <dbReference type="EMBL" id="TNY30674.1"/>
    </source>
</evidence>
<dbReference type="Gene3D" id="2.30.40.10">
    <property type="entry name" value="Urease, subunit C, domain 1"/>
    <property type="match status" value="1"/>
</dbReference>
<protein>
    <submittedName>
        <fullName evidence="2">Amidohydrolase family protein</fullName>
    </submittedName>
</protein>
<dbReference type="GO" id="GO:0008448">
    <property type="term" value="F:N-acetylglucosamine-6-phosphate deacetylase activity"/>
    <property type="evidence" value="ECO:0007669"/>
    <property type="project" value="TreeGrafter"/>
</dbReference>
<sequence length="393" mass="42223">MSHHPPPFRITGATVLRDGVLQDRSIAVTDGRITTGPFPAVDLSGYFVLPGIVDTGNLSLERHLYPAPGLRLPLDLALRALERESAANGITTGWIAQDWTWGLGPGSPDRAEALLHAVDLQRADAAIDLRVQLRYETFDHDSAERMVAAVRRYGVDFVLFQSACDRVLDLYAADPDSFARHASAHGLASDHFLDLLERARDRRKEVPRRLCRVAEAFDVLGVVYGSTGDPDGETREYFSMLGAKVCDRPTSFQAASVARAVGDPVVMGAPQVVLPDSTRCAVSPLPLIRAGKCDALASDVWGESPVRAAFQLSDLGILPFAAAWSLLSSRPARILRLPDRGEIAPGKRADLIVVNKATRAVEATFANGRLAFATGEAATRLIGGDTAVALAAE</sequence>
<dbReference type="GO" id="GO:0006046">
    <property type="term" value="P:N-acetylglucosamine catabolic process"/>
    <property type="evidence" value="ECO:0007669"/>
    <property type="project" value="TreeGrafter"/>
</dbReference>
<evidence type="ECO:0000256" key="1">
    <source>
        <dbReference type="ARBA" id="ARBA00022801"/>
    </source>
</evidence>
<dbReference type="EMBL" id="VFFF01000004">
    <property type="protein sequence ID" value="TNY30674.1"/>
    <property type="molecule type" value="Genomic_DNA"/>
</dbReference>
<comment type="caution">
    <text evidence="2">The sequence shown here is derived from an EMBL/GenBank/DDBJ whole genome shotgun (WGS) entry which is preliminary data.</text>
</comment>
<dbReference type="PANTHER" id="PTHR11113:SF14">
    <property type="entry name" value="N-ACETYLGLUCOSAMINE-6-PHOSPHATE DEACETYLASE"/>
    <property type="match status" value="1"/>
</dbReference>
<dbReference type="OrthoDB" id="9785413at2"/>
<dbReference type="Proteomes" id="UP000314011">
    <property type="component" value="Unassembled WGS sequence"/>
</dbReference>
<keyword evidence="3" id="KW-1185">Reference proteome</keyword>
<organism evidence="2 3">
    <name type="scientific">Pelagovum pacificum</name>
    <dbReference type="NCBI Taxonomy" id="2588711"/>
    <lineage>
        <taxon>Bacteria</taxon>
        <taxon>Pseudomonadati</taxon>
        <taxon>Pseudomonadota</taxon>
        <taxon>Alphaproteobacteria</taxon>
        <taxon>Rhodobacterales</taxon>
        <taxon>Paracoccaceae</taxon>
        <taxon>Pelagovum</taxon>
    </lineage>
</organism>
<accession>A0A5C5G7I7</accession>
<dbReference type="Gene3D" id="3.20.20.140">
    <property type="entry name" value="Metal-dependent hydrolases"/>
    <property type="match status" value="1"/>
</dbReference>
<dbReference type="AlphaFoldDB" id="A0A5C5G7I7"/>
<dbReference type="SUPFAM" id="SSF51338">
    <property type="entry name" value="Composite domain of metallo-dependent hydrolases"/>
    <property type="match status" value="1"/>
</dbReference>